<dbReference type="PANTHER" id="PTHR44163">
    <property type="entry name" value="U3 SMALL NUCLEOLAR RNA-ASSOCIATED PROTEIN 4 HOMOLOG"/>
    <property type="match status" value="1"/>
</dbReference>
<comment type="caution">
    <text evidence="2">The sequence shown here is derived from an EMBL/GenBank/DDBJ whole genome shotgun (WGS) entry which is preliminary data.</text>
</comment>
<feature type="region of interest" description="Disordered" evidence="1">
    <location>
        <begin position="161"/>
        <end position="181"/>
    </location>
</feature>
<name>A0A4S4MLA4_9APHY</name>
<dbReference type="GO" id="GO:0030686">
    <property type="term" value="C:90S preribosome"/>
    <property type="evidence" value="ECO:0007669"/>
    <property type="project" value="InterPro"/>
</dbReference>
<dbReference type="InterPro" id="IPR015943">
    <property type="entry name" value="WD40/YVTN_repeat-like_dom_sf"/>
</dbReference>
<dbReference type="OrthoDB" id="8883818at2759"/>
<dbReference type="AlphaFoldDB" id="A0A4S4MLA4"/>
<evidence type="ECO:0000256" key="1">
    <source>
        <dbReference type="SAM" id="MobiDB-lite"/>
    </source>
</evidence>
<dbReference type="PANTHER" id="PTHR44163:SF1">
    <property type="entry name" value="U3 SMALL NUCLEOLAR RNA-ASSOCIATED PROTEIN 4 HOMOLOG"/>
    <property type="match status" value="1"/>
</dbReference>
<dbReference type="GO" id="GO:0034455">
    <property type="term" value="C:t-UTP complex"/>
    <property type="evidence" value="ECO:0007669"/>
    <property type="project" value="TreeGrafter"/>
</dbReference>
<gene>
    <name evidence="2" type="ORF">EUX98_g7537</name>
</gene>
<feature type="region of interest" description="Disordered" evidence="1">
    <location>
        <begin position="233"/>
        <end position="279"/>
    </location>
</feature>
<proteinExistence type="predicted"/>
<dbReference type="GO" id="GO:0000462">
    <property type="term" value="P:maturation of SSU-rRNA from tricistronic rRNA transcript (SSU-rRNA, 5.8S rRNA, LSU-rRNA)"/>
    <property type="evidence" value="ECO:0007669"/>
    <property type="project" value="InterPro"/>
</dbReference>
<dbReference type="Gene3D" id="2.130.10.10">
    <property type="entry name" value="YVTN repeat-like/Quinoprotein amine dehydrogenase"/>
    <property type="match status" value="1"/>
</dbReference>
<dbReference type="EMBL" id="SGPM01000323">
    <property type="protein sequence ID" value="THH26656.1"/>
    <property type="molecule type" value="Genomic_DNA"/>
</dbReference>
<dbReference type="GO" id="GO:0003723">
    <property type="term" value="F:RNA binding"/>
    <property type="evidence" value="ECO:0007669"/>
    <property type="project" value="TreeGrafter"/>
</dbReference>
<evidence type="ECO:0000313" key="3">
    <source>
        <dbReference type="Proteomes" id="UP000308730"/>
    </source>
</evidence>
<dbReference type="GO" id="GO:0032040">
    <property type="term" value="C:small-subunit processome"/>
    <property type="evidence" value="ECO:0007669"/>
    <property type="project" value="TreeGrafter"/>
</dbReference>
<keyword evidence="3" id="KW-1185">Reference proteome</keyword>
<protein>
    <submittedName>
        <fullName evidence="2">Uncharacterized protein</fullName>
    </submittedName>
</protein>
<evidence type="ECO:0000313" key="2">
    <source>
        <dbReference type="EMBL" id="THH26656.1"/>
    </source>
</evidence>
<dbReference type="Proteomes" id="UP000308730">
    <property type="component" value="Unassembled WGS sequence"/>
</dbReference>
<feature type="region of interest" description="Disordered" evidence="1">
    <location>
        <begin position="423"/>
        <end position="453"/>
    </location>
</feature>
<feature type="compositionally biased region" description="Basic residues" evidence="1">
    <location>
        <begin position="423"/>
        <end position="434"/>
    </location>
</feature>
<reference evidence="2 3" key="1">
    <citation type="submission" date="2019-02" db="EMBL/GenBank/DDBJ databases">
        <title>Genome sequencing of the rare red list fungi Antrodiella citrinella (Flaviporus citrinellus).</title>
        <authorList>
            <person name="Buettner E."/>
            <person name="Kellner H."/>
        </authorList>
    </citation>
    <scope>NUCLEOTIDE SEQUENCE [LARGE SCALE GENOMIC DNA]</scope>
    <source>
        <strain evidence="2 3">DSM 108506</strain>
    </source>
</reference>
<dbReference type="InterPro" id="IPR046351">
    <property type="entry name" value="UTP4"/>
</dbReference>
<accession>A0A4S4MLA4</accession>
<dbReference type="SUPFAM" id="SSF75011">
    <property type="entry name" value="3-carboxy-cis,cis-mucoante lactonizing enzyme"/>
    <property type="match status" value="1"/>
</dbReference>
<feature type="compositionally biased region" description="Low complexity" evidence="1">
    <location>
        <begin position="268"/>
        <end position="279"/>
    </location>
</feature>
<organism evidence="2 3">
    <name type="scientific">Antrodiella citrinella</name>
    <dbReference type="NCBI Taxonomy" id="2447956"/>
    <lineage>
        <taxon>Eukaryota</taxon>
        <taxon>Fungi</taxon>
        <taxon>Dikarya</taxon>
        <taxon>Basidiomycota</taxon>
        <taxon>Agaricomycotina</taxon>
        <taxon>Agaricomycetes</taxon>
        <taxon>Polyporales</taxon>
        <taxon>Steccherinaceae</taxon>
        <taxon>Antrodiella</taxon>
    </lineage>
</organism>
<sequence length="505" mass="55306">MSVVLTPAALPSSTQNKVVNPLSTSSVATWEDAYHRKVAYASGAFGRSGVCVARAGRLVCCVREAGMSVWRIKRKSVGEEEDEGMEVDEGVVLPKEEGGWERVLDMELNVQSNLVAGTVSDDGKWVVVSDWHETKLFQLESLPNGQLKPKRIRNLTSILQPHLTPSTPSHSREPVSTGGSTFVFTPDSTKLIMASSVSAYILAIDLSGDAPRVLRKFEHHRLGTGLIGNRVVKGRTPVSEEEEEDSAMDSADKEPETQTASSSDDDSPSSTPSKTISTTITRMAISPDGQWLATSDLLSRTHIFNLDALAHHTALPSFPHRIHALAFLPSACSTLVLGLANNTIQVYDVEVRAFPAWTRHLTEALPHRFKHLHDPIVGVTFDQHEDAKEKQKGEGRTAVFWGSTWICKIQLDAGVVYGGFEKKRRRDGSGKKRKDVAPLPPPEAEEDGSAQTQQSANNFKLITTYRPILFADFIAPGELVVVERPLVDVLARLPPAYFKPKYGAS</sequence>